<dbReference type="AlphaFoldDB" id="A0A368F9T6"/>
<protein>
    <recommendedName>
        <fullName evidence="3">Carboxypeptidase activation peptide domain-containing protein</fullName>
    </recommendedName>
</protein>
<dbReference type="OrthoDB" id="5864945at2759"/>
<dbReference type="Proteomes" id="UP000252519">
    <property type="component" value="Unassembled WGS sequence"/>
</dbReference>
<accession>A0A368F9T6</accession>
<name>A0A368F9T6_ANCCA</name>
<keyword evidence="2" id="KW-0862">Zinc</keyword>
<dbReference type="Gene3D" id="3.30.70.340">
    <property type="entry name" value="Metallocarboxypeptidase-like"/>
    <property type="match status" value="1"/>
</dbReference>
<dbReference type="InterPro" id="IPR003146">
    <property type="entry name" value="M14A_act_pep"/>
</dbReference>
<dbReference type="SUPFAM" id="SSF54897">
    <property type="entry name" value="Protease propeptides/inhibitors"/>
    <property type="match status" value="1"/>
</dbReference>
<comment type="caution">
    <text evidence="4">The sequence shown here is derived from an EMBL/GenBank/DDBJ whole genome shotgun (WGS) entry which is preliminary data.</text>
</comment>
<dbReference type="STRING" id="29170.A0A368F9T6"/>
<evidence type="ECO:0000256" key="1">
    <source>
        <dbReference type="ARBA" id="ARBA00022723"/>
    </source>
</evidence>
<evidence type="ECO:0000259" key="3">
    <source>
        <dbReference type="Pfam" id="PF02244"/>
    </source>
</evidence>
<gene>
    <name evidence="4" type="ORF">ANCCAN_26496</name>
</gene>
<reference evidence="4 5" key="1">
    <citation type="submission" date="2014-10" db="EMBL/GenBank/DDBJ databases">
        <title>Draft genome of the hookworm Ancylostoma caninum.</title>
        <authorList>
            <person name="Mitreva M."/>
        </authorList>
    </citation>
    <scope>NUCLEOTIDE SEQUENCE [LARGE SCALE GENOMIC DNA]</scope>
    <source>
        <strain evidence="4 5">Baltimore</strain>
    </source>
</reference>
<proteinExistence type="predicted"/>
<keyword evidence="5" id="KW-1185">Reference proteome</keyword>
<evidence type="ECO:0000256" key="2">
    <source>
        <dbReference type="ARBA" id="ARBA00022833"/>
    </source>
</evidence>
<dbReference type="Pfam" id="PF02244">
    <property type="entry name" value="Propep_M14"/>
    <property type="match status" value="1"/>
</dbReference>
<sequence>MFVLSTPRKPHARYTLIRFTANEALAKWLAEMESEGYEINEVTEQRRVLLDVWGEPSRKNPVADVLVAPEFLGTFLNMLSKRGVTYVETLKEDIGR</sequence>
<dbReference type="InterPro" id="IPR036990">
    <property type="entry name" value="M14A-like_propep"/>
</dbReference>
<keyword evidence="1" id="KW-0479">Metal-binding</keyword>
<feature type="domain" description="Carboxypeptidase activation peptide" evidence="3">
    <location>
        <begin position="37"/>
        <end position="86"/>
    </location>
</feature>
<evidence type="ECO:0000313" key="4">
    <source>
        <dbReference type="EMBL" id="RCN27769.1"/>
    </source>
</evidence>
<evidence type="ECO:0000313" key="5">
    <source>
        <dbReference type="Proteomes" id="UP000252519"/>
    </source>
</evidence>
<organism evidence="4 5">
    <name type="scientific">Ancylostoma caninum</name>
    <name type="common">Dog hookworm</name>
    <dbReference type="NCBI Taxonomy" id="29170"/>
    <lineage>
        <taxon>Eukaryota</taxon>
        <taxon>Metazoa</taxon>
        <taxon>Ecdysozoa</taxon>
        <taxon>Nematoda</taxon>
        <taxon>Chromadorea</taxon>
        <taxon>Rhabditida</taxon>
        <taxon>Rhabditina</taxon>
        <taxon>Rhabditomorpha</taxon>
        <taxon>Strongyloidea</taxon>
        <taxon>Ancylostomatidae</taxon>
        <taxon>Ancylostomatinae</taxon>
        <taxon>Ancylostoma</taxon>
    </lineage>
</organism>
<dbReference type="GO" id="GO:0046872">
    <property type="term" value="F:metal ion binding"/>
    <property type="evidence" value="ECO:0007669"/>
    <property type="project" value="UniProtKB-KW"/>
</dbReference>
<dbReference type="EMBL" id="JOJR01003530">
    <property type="protein sequence ID" value="RCN27769.1"/>
    <property type="molecule type" value="Genomic_DNA"/>
</dbReference>